<keyword evidence="9 14" id="KW-0540">Nuclease</keyword>
<comment type="catalytic activity">
    <reaction evidence="1 14 15 16">
        <text>Endonucleolytic cleavage to 5'-phosphomonoester.</text>
        <dbReference type="EC" id="3.1.26.4"/>
    </reaction>
</comment>
<evidence type="ECO:0000256" key="13">
    <source>
        <dbReference type="ARBA" id="ARBA00023211"/>
    </source>
</evidence>
<keyword evidence="11 14" id="KW-0255">Endonuclease</keyword>
<feature type="binding site" evidence="14 15">
    <location>
        <position position="18"/>
    </location>
    <ligand>
        <name>a divalent metal cation</name>
        <dbReference type="ChEBI" id="CHEBI:60240"/>
    </ligand>
</feature>
<comment type="cofactor">
    <cofactor evidence="14 15">
        <name>Mn(2+)</name>
        <dbReference type="ChEBI" id="CHEBI:29035"/>
    </cofactor>
    <cofactor evidence="14 15">
        <name>Mg(2+)</name>
        <dbReference type="ChEBI" id="CHEBI:18420"/>
    </cofactor>
    <text evidence="14 15">Manganese or magnesium. Binds 1 divalent metal ion per monomer in the absence of substrate. May bind a second metal ion after substrate binding.</text>
</comment>
<evidence type="ECO:0000256" key="14">
    <source>
        <dbReference type="HAMAP-Rule" id="MF_00052"/>
    </source>
</evidence>
<evidence type="ECO:0000256" key="8">
    <source>
        <dbReference type="ARBA" id="ARBA00022490"/>
    </source>
</evidence>
<dbReference type="KEGG" id="cbq:AL705_01185"/>
<dbReference type="GO" id="GO:0005737">
    <property type="term" value="C:cytoplasm"/>
    <property type="evidence" value="ECO:0007669"/>
    <property type="project" value="UniProtKB-SubCell"/>
</dbReference>
<dbReference type="PANTHER" id="PTHR10954:SF18">
    <property type="entry name" value="RIBONUCLEASE HII"/>
    <property type="match status" value="1"/>
</dbReference>
<evidence type="ECO:0000256" key="6">
    <source>
        <dbReference type="ARBA" id="ARBA00012180"/>
    </source>
</evidence>
<evidence type="ECO:0000256" key="15">
    <source>
        <dbReference type="PROSITE-ProRule" id="PRU01319"/>
    </source>
</evidence>
<gene>
    <name evidence="14" type="primary">rnhB</name>
    <name evidence="18" type="ORF">AL705_01185</name>
</gene>
<feature type="domain" description="RNase H type-2" evidence="17">
    <location>
        <begin position="11"/>
        <end position="202"/>
    </location>
</feature>
<dbReference type="PANTHER" id="PTHR10954">
    <property type="entry name" value="RIBONUCLEASE H2 SUBUNIT A"/>
    <property type="match status" value="1"/>
</dbReference>
<dbReference type="InterPro" id="IPR012337">
    <property type="entry name" value="RNaseH-like_sf"/>
</dbReference>
<comment type="cofactor">
    <cofactor evidence="2">
        <name>Mg(2+)</name>
        <dbReference type="ChEBI" id="CHEBI:18420"/>
    </cofactor>
</comment>
<evidence type="ECO:0000256" key="2">
    <source>
        <dbReference type="ARBA" id="ARBA00001946"/>
    </source>
</evidence>
<dbReference type="Pfam" id="PF01351">
    <property type="entry name" value="RNase_HII"/>
    <property type="match status" value="1"/>
</dbReference>
<dbReference type="GO" id="GO:0006298">
    <property type="term" value="P:mismatch repair"/>
    <property type="evidence" value="ECO:0007669"/>
    <property type="project" value="TreeGrafter"/>
</dbReference>
<keyword evidence="13 14" id="KW-0464">Manganese</keyword>
<evidence type="ECO:0000256" key="11">
    <source>
        <dbReference type="ARBA" id="ARBA00022759"/>
    </source>
</evidence>
<proteinExistence type="inferred from homology"/>
<evidence type="ECO:0000256" key="1">
    <source>
        <dbReference type="ARBA" id="ARBA00000077"/>
    </source>
</evidence>
<evidence type="ECO:0000256" key="3">
    <source>
        <dbReference type="ARBA" id="ARBA00004065"/>
    </source>
</evidence>
<dbReference type="PATRIC" id="fig|1528099.3.peg.247"/>
<keyword evidence="10 14" id="KW-0479">Metal-binding</keyword>
<dbReference type="GO" id="GO:0043137">
    <property type="term" value="P:DNA replication, removal of RNA primer"/>
    <property type="evidence" value="ECO:0007669"/>
    <property type="project" value="TreeGrafter"/>
</dbReference>
<sequence>MEEMLIAHGCGPVAGVDEAGRGACAGPLTIAACILPDVCIPDLAGLTDSKKLTPARRERLFPLIQEHAVAWSIVHFSATEVDEIGIQRANIEGMRRAVARLNVLPGYVLTDGFPVPGLPMPSLSVLKGDANVSCIAAASVLAKVSRDHIMVGYDEAFPEYGFAGHKGYATASHQAAMEHYGVSPIHRMSYANVAKAHSIAGMR</sequence>
<evidence type="ECO:0000256" key="9">
    <source>
        <dbReference type="ARBA" id="ARBA00022722"/>
    </source>
</evidence>
<dbReference type="GO" id="GO:0032299">
    <property type="term" value="C:ribonuclease H2 complex"/>
    <property type="evidence" value="ECO:0007669"/>
    <property type="project" value="TreeGrafter"/>
</dbReference>
<dbReference type="FunFam" id="3.30.420.10:FF:000113">
    <property type="entry name" value="Ribonuclease HII"/>
    <property type="match status" value="1"/>
</dbReference>
<dbReference type="Proteomes" id="UP000068137">
    <property type="component" value="Chromosome"/>
</dbReference>
<dbReference type="NCBIfam" id="NF000595">
    <property type="entry name" value="PRK00015.1-3"/>
    <property type="match status" value="1"/>
</dbReference>
<feature type="binding site" evidence="14 15">
    <location>
        <position position="17"/>
    </location>
    <ligand>
        <name>a divalent metal cation</name>
        <dbReference type="ChEBI" id="CHEBI:60240"/>
    </ligand>
</feature>
<dbReference type="EC" id="3.1.26.4" evidence="6 14"/>
<evidence type="ECO:0000256" key="10">
    <source>
        <dbReference type="ARBA" id="ARBA00022723"/>
    </source>
</evidence>
<protein>
    <recommendedName>
        <fullName evidence="7 14">Ribonuclease HII</fullName>
        <shortName evidence="14">RNase HII</shortName>
        <ecNumber evidence="6 14">3.1.26.4</ecNumber>
    </recommendedName>
</protein>
<dbReference type="EMBL" id="CP012390">
    <property type="protein sequence ID" value="ALE19554.1"/>
    <property type="molecule type" value="Genomic_DNA"/>
</dbReference>
<dbReference type="AlphaFoldDB" id="A0A0M3TC07"/>
<dbReference type="CDD" id="cd07182">
    <property type="entry name" value="RNase_HII_bacteria_HII_like"/>
    <property type="match status" value="1"/>
</dbReference>
<dbReference type="GO" id="GO:0004523">
    <property type="term" value="F:RNA-DNA hybrid ribonuclease activity"/>
    <property type="evidence" value="ECO:0007669"/>
    <property type="project" value="UniProtKB-UniRule"/>
</dbReference>
<accession>A0A0M3TC07</accession>
<evidence type="ECO:0000256" key="4">
    <source>
        <dbReference type="ARBA" id="ARBA00004496"/>
    </source>
</evidence>
<evidence type="ECO:0000313" key="19">
    <source>
        <dbReference type="Proteomes" id="UP000068137"/>
    </source>
</evidence>
<comment type="function">
    <text evidence="3 14 16">Endonuclease that specifically degrades the RNA of RNA-DNA hybrids.</text>
</comment>
<dbReference type="GO" id="GO:0030145">
    <property type="term" value="F:manganese ion binding"/>
    <property type="evidence" value="ECO:0007669"/>
    <property type="project" value="UniProtKB-UniRule"/>
</dbReference>
<evidence type="ECO:0000259" key="17">
    <source>
        <dbReference type="PROSITE" id="PS51975"/>
    </source>
</evidence>
<dbReference type="GO" id="GO:0003723">
    <property type="term" value="F:RNA binding"/>
    <property type="evidence" value="ECO:0007669"/>
    <property type="project" value="UniProtKB-UniRule"/>
</dbReference>
<organism evidence="18 19">
    <name type="scientific">Lawsonella clevelandensis</name>
    <dbReference type="NCBI Taxonomy" id="1528099"/>
    <lineage>
        <taxon>Bacteria</taxon>
        <taxon>Bacillati</taxon>
        <taxon>Actinomycetota</taxon>
        <taxon>Actinomycetes</taxon>
        <taxon>Mycobacteriales</taxon>
        <taxon>Lawsonellaceae</taxon>
        <taxon>Lawsonella</taxon>
    </lineage>
</organism>
<dbReference type="InterPro" id="IPR001352">
    <property type="entry name" value="RNase_HII/HIII"/>
</dbReference>
<dbReference type="InterPro" id="IPR022898">
    <property type="entry name" value="RNase_HII"/>
</dbReference>
<dbReference type="InterPro" id="IPR036397">
    <property type="entry name" value="RNaseH_sf"/>
</dbReference>
<dbReference type="PROSITE" id="PS51975">
    <property type="entry name" value="RNASE_H_2"/>
    <property type="match status" value="1"/>
</dbReference>
<reference evidence="18 19" key="1">
    <citation type="journal article" date="2015" name="Genome Announc.">
        <title>Complete Genome Sequences for Two Strains of a Novel Fastidious, Partially Acid-Fast, Gram-Positive Corynebacterineae Bacterium, Derived from Human Clinical Samples.</title>
        <authorList>
            <person name="Nicholson A.C."/>
            <person name="Bell M."/>
            <person name="Humrighouse B.W."/>
            <person name="McQuiston J.R."/>
        </authorList>
    </citation>
    <scope>NUCLEOTIDE SEQUENCE [LARGE SCALE GENOMIC DNA]</scope>
    <source>
        <strain evidence="18 19">X1698</strain>
    </source>
</reference>
<dbReference type="SUPFAM" id="SSF53098">
    <property type="entry name" value="Ribonuclease H-like"/>
    <property type="match status" value="1"/>
</dbReference>
<feature type="binding site" evidence="14 15">
    <location>
        <position position="111"/>
    </location>
    <ligand>
        <name>a divalent metal cation</name>
        <dbReference type="ChEBI" id="CHEBI:60240"/>
    </ligand>
</feature>
<name>A0A0M3TC07_9ACTN</name>
<comment type="subcellular location">
    <subcellularLocation>
        <location evidence="4 14">Cytoplasm</location>
    </subcellularLocation>
</comment>
<dbReference type="NCBIfam" id="NF000598">
    <property type="entry name" value="PRK00015.2-2"/>
    <property type="match status" value="1"/>
</dbReference>
<evidence type="ECO:0000256" key="5">
    <source>
        <dbReference type="ARBA" id="ARBA00007383"/>
    </source>
</evidence>
<comment type="similarity">
    <text evidence="5 14 16">Belongs to the RNase HII family.</text>
</comment>
<evidence type="ECO:0000313" key="18">
    <source>
        <dbReference type="EMBL" id="ALE19554.1"/>
    </source>
</evidence>
<keyword evidence="12 14" id="KW-0378">Hydrolase</keyword>
<dbReference type="HAMAP" id="MF_00052_B">
    <property type="entry name" value="RNase_HII_B"/>
    <property type="match status" value="1"/>
</dbReference>
<dbReference type="InterPro" id="IPR024567">
    <property type="entry name" value="RNase_HII/HIII_dom"/>
</dbReference>
<keyword evidence="8 14" id="KW-0963">Cytoplasm</keyword>
<evidence type="ECO:0000256" key="16">
    <source>
        <dbReference type="RuleBase" id="RU003515"/>
    </source>
</evidence>
<evidence type="ECO:0000256" key="12">
    <source>
        <dbReference type="ARBA" id="ARBA00022801"/>
    </source>
</evidence>
<dbReference type="STRING" id="1528099.AL705_01185"/>
<evidence type="ECO:0000256" key="7">
    <source>
        <dbReference type="ARBA" id="ARBA00019179"/>
    </source>
</evidence>
<dbReference type="Gene3D" id="3.30.420.10">
    <property type="entry name" value="Ribonuclease H-like superfamily/Ribonuclease H"/>
    <property type="match status" value="1"/>
</dbReference>